<accession>X0W5C6</accession>
<protein>
    <submittedName>
        <fullName evidence="1">Uncharacterized protein</fullName>
    </submittedName>
</protein>
<organism evidence="1">
    <name type="scientific">marine sediment metagenome</name>
    <dbReference type="NCBI Taxonomy" id="412755"/>
    <lineage>
        <taxon>unclassified sequences</taxon>
        <taxon>metagenomes</taxon>
        <taxon>ecological metagenomes</taxon>
    </lineage>
</organism>
<dbReference type="EMBL" id="BARS01036084">
    <property type="protein sequence ID" value="GAG25765.1"/>
    <property type="molecule type" value="Genomic_DNA"/>
</dbReference>
<sequence length="52" mass="6200">MTEIKTKYIDYPVECEYCNTISFVRQLTTEYLSDKVKIINCPYCDENNLQII</sequence>
<proteinExistence type="predicted"/>
<reference evidence="1" key="1">
    <citation type="journal article" date="2014" name="Front. Microbiol.">
        <title>High frequency of phylogenetically diverse reductive dehalogenase-homologous genes in deep subseafloor sedimentary metagenomes.</title>
        <authorList>
            <person name="Kawai M."/>
            <person name="Futagami T."/>
            <person name="Toyoda A."/>
            <person name="Takaki Y."/>
            <person name="Nishi S."/>
            <person name="Hori S."/>
            <person name="Arai W."/>
            <person name="Tsubouchi T."/>
            <person name="Morono Y."/>
            <person name="Uchiyama I."/>
            <person name="Ito T."/>
            <person name="Fujiyama A."/>
            <person name="Inagaki F."/>
            <person name="Takami H."/>
        </authorList>
    </citation>
    <scope>NUCLEOTIDE SEQUENCE</scope>
    <source>
        <strain evidence="1">Expedition CK06-06</strain>
    </source>
</reference>
<comment type="caution">
    <text evidence="1">The sequence shown here is derived from an EMBL/GenBank/DDBJ whole genome shotgun (WGS) entry which is preliminary data.</text>
</comment>
<dbReference type="AlphaFoldDB" id="X0W5C6"/>
<name>X0W5C6_9ZZZZ</name>
<evidence type="ECO:0000313" key="1">
    <source>
        <dbReference type="EMBL" id="GAG25765.1"/>
    </source>
</evidence>
<gene>
    <name evidence="1" type="ORF">S01H1_55503</name>
</gene>